<dbReference type="SMART" id="SM00487">
    <property type="entry name" value="DEXDc"/>
    <property type="match status" value="1"/>
</dbReference>
<feature type="compositionally biased region" description="Polar residues" evidence="8">
    <location>
        <begin position="54"/>
        <end position="67"/>
    </location>
</feature>
<dbReference type="RefSeq" id="XP_053581569.1">
    <property type="nucleotide sequence ID" value="XM_053732656.1"/>
</dbReference>
<evidence type="ECO:0000256" key="5">
    <source>
        <dbReference type="ARBA" id="ARBA00022840"/>
    </source>
</evidence>
<comment type="similarity">
    <text evidence="7">Belongs to the DEAD box helicase family.</text>
</comment>
<sequence>MGQGGGHSGYRQEERRPADRGYDDSRSADRGHNDRHPADQYNSGPRNEREQPRPYSQNHQGSYGSHDNYNKYPPRDNNQGSSPRSFQNDRSNNSGMNSYRSEDSRSNYQHGNDNRRGHNDNGFSTSGGRGFHNDSGFGHGERNNGPQRYQGDGNYNANERNSSFRNDNGFGSGSRDNSNRGKFQNDGGYPETEGGHTGTENKEPERAPRDWVPMKRDVEEMMDDTAQKVEECQVSQDQAVEIRNSDIDTRLTSWANSGLHEKILRNLERLKYTQVRTIQAAMIPQILAGYDVIGQAETSAGKTAAFGLPIVNKILHLGEAAYNSSFENAAPFALILSPTRELASQIYDSLRLFSRDTGIKVCLSYGQQSRSNSLEEIRNGCHVLVGTCGRIMDLVEKGDISMTELRFLVLDEADRLLQEASRDPSVTCHEFWPTGNSKELRRRGRPS</sequence>
<dbReference type="PANTHER" id="PTHR47959:SF1">
    <property type="entry name" value="ATP-DEPENDENT RNA HELICASE DBPA"/>
    <property type="match status" value="1"/>
</dbReference>
<protein>
    <recommendedName>
        <fullName evidence="1">RNA helicase</fullName>
        <ecNumber evidence="1">3.6.4.13</ecNumber>
    </recommendedName>
</protein>
<proteinExistence type="inferred from homology"/>
<accession>A0A6A5GCC4</accession>
<dbReference type="GO" id="GO:0005524">
    <property type="term" value="F:ATP binding"/>
    <property type="evidence" value="ECO:0007669"/>
    <property type="project" value="UniProtKB-KW"/>
</dbReference>
<dbReference type="PROSITE" id="PS51192">
    <property type="entry name" value="HELICASE_ATP_BIND_1"/>
    <property type="match status" value="1"/>
</dbReference>
<dbReference type="InterPro" id="IPR027417">
    <property type="entry name" value="P-loop_NTPase"/>
</dbReference>
<dbReference type="CTD" id="78776703"/>
<dbReference type="SUPFAM" id="SSF52540">
    <property type="entry name" value="P-loop containing nucleoside triphosphate hydrolases"/>
    <property type="match status" value="1"/>
</dbReference>
<evidence type="ECO:0000313" key="12">
    <source>
        <dbReference type="Proteomes" id="UP000483820"/>
    </source>
</evidence>
<feature type="compositionally biased region" description="Basic and acidic residues" evidence="8">
    <location>
        <begin position="199"/>
        <end position="211"/>
    </location>
</feature>
<dbReference type="Proteomes" id="UP000483820">
    <property type="component" value="Chromosome V"/>
</dbReference>
<comment type="caution">
    <text evidence="11">The sequence shown here is derived from an EMBL/GenBank/DDBJ whole genome shotgun (WGS) entry which is preliminary data.</text>
</comment>
<evidence type="ECO:0000256" key="4">
    <source>
        <dbReference type="ARBA" id="ARBA00022806"/>
    </source>
</evidence>
<name>A0A6A5GCC4_CAERE</name>
<evidence type="ECO:0000256" key="1">
    <source>
        <dbReference type="ARBA" id="ARBA00012552"/>
    </source>
</evidence>
<dbReference type="EMBL" id="WUAV01000005">
    <property type="protein sequence ID" value="KAF1752072.1"/>
    <property type="molecule type" value="Genomic_DNA"/>
</dbReference>
<keyword evidence="3 7" id="KW-0378">Hydrolase</keyword>
<dbReference type="PROSITE" id="PS51195">
    <property type="entry name" value="Q_MOTIF"/>
    <property type="match status" value="1"/>
</dbReference>
<dbReference type="InterPro" id="IPR011545">
    <property type="entry name" value="DEAD/DEAH_box_helicase_dom"/>
</dbReference>
<dbReference type="AlphaFoldDB" id="A0A6A5GCC4"/>
<dbReference type="GO" id="GO:0003676">
    <property type="term" value="F:nucleic acid binding"/>
    <property type="evidence" value="ECO:0007669"/>
    <property type="project" value="InterPro"/>
</dbReference>
<evidence type="ECO:0000259" key="10">
    <source>
        <dbReference type="PROSITE" id="PS51195"/>
    </source>
</evidence>
<dbReference type="InterPro" id="IPR014014">
    <property type="entry name" value="RNA_helicase_DEAD_Q_motif"/>
</dbReference>
<organism evidence="11 12">
    <name type="scientific">Caenorhabditis remanei</name>
    <name type="common">Caenorhabditis vulgaris</name>
    <dbReference type="NCBI Taxonomy" id="31234"/>
    <lineage>
        <taxon>Eukaryota</taxon>
        <taxon>Metazoa</taxon>
        <taxon>Ecdysozoa</taxon>
        <taxon>Nematoda</taxon>
        <taxon>Chromadorea</taxon>
        <taxon>Rhabditida</taxon>
        <taxon>Rhabditina</taxon>
        <taxon>Rhabditomorpha</taxon>
        <taxon>Rhabditoidea</taxon>
        <taxon>Rhabditidae</taxon>
        <taxon>Peloderinae</taxon>
        <taxon>Caenorhabditis</taxon>
    </lineage>
</organism>
<gene>
    <name evidence="11" type="ORF">GCK72_018626</name>
</gene>
<dbReference type="Gene3D" id="3.40.50.300">
    <property type="entry name" value="P-loop containing nucleotide triphosphate hydrolases"/>
    <property type="match status" value="1"/>
</dbReference>
<evidence type="ECO:0000256" key="3">
    <source>
        <dbReference type="ARBA" id="ARBA00022801"/>
    </source>
</evidence>
<dbReference type="GO" id="GO:0005829">
    <property type="term" value="C:cytosol"/>
    <property type="evidence" value="ECO:0007669"/>
    <property type="project" value="TreeGrafter"/>
</dbReference>
<dbReference type="InterPro" id="IPR050079">
    <property type="entry name" value="DEAD_box_RNA_helicase"/>
</dbReference>
<dbReference type="GO" id="GO:0016787">
    <property type="term" value="F:hydrolase activity"/>
    <property type="evidence" value="ECO:0007669"/>
    <property type="project" value="UniProtKB-KW"/>
</dbReference>
<keyword evidence="2 7" id="KW-0547">Nucleotide-binding</keyword>
<evidence type="ECO:0000313" key="11">
    <source>
        <dbReference type="EMBL" id="KAF1752072.1"/>
    </source>
</evidence>
<dbReference type="PROSITE" id="PS00039">
    <property type="entry name" value="DEAD_ATP_HELICASE"/>
    <property type="match status" value="1"/>
</dbReference>
<evidence type="ECO:0000256" key="6">
    <source>
        <dbReference type="PROSITE-ProRule" id="PRU00552"/>
    </source>
</evidence>
<keyword evidence="5 7" id="KW-0067">ATP-binding</keyword>
<feature type="region of interest" description="Disordered" evidence="8">
    <location>
        <begin position="1"/>
        <end position="211"/>
    </location>
</feature>
<evidence type="ECO:0000259" key="9">
    <source>
        <dbReference type="PROSITE" id="PS51192"/>
    </source>
</evidence>
<reference evidence="11 12" key="1">
    <citation type="submission" date="2019-12" db="EMBL/GenBank/DDBJ databases">
        <title>Chromosome-level assembly of the Caenorhabditis remanei genome.</title>
        <authorList>
            <person name="Teterina A.A."/>
            <person name="Willis J.H."/>
            <person name="Phillips P.C."/>
        </authorList>
    </citation>
    <scope>NUCLEOTIDE SEQUENCE [LARGE SCALE GENOMIC DNA]</scope>
    <source>
        <strain evidence="11 12">PX506</strain>
        <tissue evidence="11">Whole organism</tissue>
    </source>
</reference>
<dbReference type="GeneID" id="78776703"/>
<dbReference type="GO" id="GO:0003724">
    <property type="term" value="F:RNA helicase activity"/>
    <property type="evidence" value="ECO:0007669"/>
    <property type="project" value="UniProtKB-EC"/>
</dbReference>
<feature type="compositionally biased region" description="Basic and acidic residues" evidence="8">
    <location>
        <begin position="10"/>
        <end position="38"/>
    </location>
</feature>
<dbReference type="InterPro" id="IPR014001">
    <property type="entry name" value="Helicase_ATP-bd"/>
</dbReference>
<feature type="short sequence motif" description="Q motif" evidence="6">
    <location>
        <begin position="252"/>
        <end position="280"/>
    </location>
</feature>
<dbReference type="KEGG" id="crq:GCK72_018626"/>
<evidence type="ECO:0000256" key="7">
    <source>
        <dbReference type="RuleBase" id="RU000492"/>
    </source>
</evidence>
<evidence type="ECO:0000256" key="2">
    <source>
        <dbReference type="ARBA" id="ARBA00022741"/>
    </source>
</evidence>
<feature type="domain" description="DEAD-box RNA helicase Q" evidence="10">
    <location>
        <begin position="252"/>
        <end position="280"/>
    </location>
</feature>
<feature type="compositionally biased region" description="Polar residues" evidence="8">
    <location>
        <begin position="153"/>
        <end position="166"/>
    </location>
</feature>
<feature type="domain" description="Helicase ATP-binding" evidence="9">
    <location>
        <begin position="283"/>
        <end position="447"/>
    </location>
</feature>
<dbReference type="InterPro" id="IPR000629">
    <property type="entry name" value="RNA-helicase_DEAD-box_CS"/>
</dbReference>
<dbReference type="PANTHER" id="PTHR47959">
    <property type="entry name" value="ATP-DEPENDENT RNA HELICASE RHLE-RELATED"/>
    <property type="match status" value="1"/>
</dbReference>
<dbReference type="EC" id="3.6.4.13" evidence="1"/>
<keyword evidence="4 7" id="KW-0347">Helicase</keyword>
<dbReference type="Pfam" id="PF00270">
    <property type="entry name" value="DEAD"/>
    <property type="match status" value="1"/>
</dbReference>
<evidence type="ECO:0000256" key="8">
    <source>
        <dbReference type="SAM" id="MobiDB-lite"/>
    </source>
</evidence>
<feature type="compositionally biased region" description="Polar residues" evidence="8">
    <location>
        <begin position="76"/>
        <end position="99"/>
    </location>
</feature>